<evidence type="ECO:0000256" key="4">
    <source>
        <dbReference type="ARBA" id="ARBA00022692"/>
    </source>
</evidence>
<keyword evidence="3" id="KW-1134">Transmembrane beta strand</keyword>
<gene>
    <name evidence="9" type="ORF">EW142_14130</name>
</gene>
<evidence type="ECO:0000256" key="5">
    <source>
        <dbReference type="ARBA" id="ARBA00023136"/>
    </source>
</evidence>
<comment type="caution">
    <text evidence="9">The sequence shown here is derived from an EMBL/GenBank/DDBJ whole genome shotgun (WGS) entry which is preliminary data.</text>
</comment>
<dbReference type="Pfam" id="PF25183">
    <property type="entry name" value="OMP_b-brl_4"/>
    <property type="match status" value="2"/>
</dbReference>
<dbReference type="GO" id="GO:0015344">
    <property type="term" value="F:siderophore uptake transmembrane transporter activity"/>
    <property type="evidence" value="ECO:0007669"/>
    <property type="project" value="TreeGrafter"/>
</dbReference>
<dbReference type="InterPro" id="IPR039426">
    <property type="entry name" value="TonB-dep_rcpt-like"/>
</dbReference>
<feature type="domain" description="TonB-dependent transporter Oar-like beta-barrel" evidence="8">
    <location>
        <begin position="349"/>
        <end position="1004"/>
    </location>
</feature>
<dbReference type="AlphaFoldDB" id="A0A4Q8QBP3"/>
<dbReference type="SUPFAM" id="SSF56935">
    <property type="entry name" value="Porins"/>
    <property type="match status" value="1"/>
</dbReference>
<keyword evidence="2" id="KW-0813">Transport</keyword>
<evidence type="ECO:0000256" key="1">
    <source>
        <dbReference type="ARBA" id="ARBA00004571"/>
    </source>
</evidence>
<dbReference type="OrthoDB" id="9768147at2"/>
<dbReference type="PANTHER" id="PTHR30069:SF46">
    <property type="entry name" value="OAR PROTEIN"/>
    <property type="match status" value="1"/>
</dbReference>
<evidence type="ECO:0000256" key="6">
    <source>
        <dbReference type="ARBA" id="ARBA00023237"/>
    </source>
</evidence>
<dbReference type="InterPro" id="IPR008969">
    <property type="entry name" value="CarboxyPept-like_regulatory"/>
</dbReference>
<dbReference type="SUPFAM" id="SSF49464">
    <property type="entry name" value="Carboxypeptidase regulatory domain-like"/>
    <property type="match status" value="1"/>
</dbReference>
<organism evidence="9 10">
    <name type="scientific">Flagellimonas allohymeniacidonis</name>
    <dbReference type="NCBI Taxonomy" id="2517819"/>
    <lineage>
        <taxon>Bacteria</taxon>
        <taxon>Pseudomonadati</taxon>
        <taxon>Bacteroidota</taxon>
        <taxon>Flavobacteriia</taxon>
        <taxon>Flavobacteriales</taxon>
        <taxon>Flavobacteriaceae</taxon>
        <taxon>Flagellimonas</taxon>
    </lineage>
</organism>
<accession>A0A4Q8QBP3</accession>
<protein>
    <submittedName>
        <fullName evidence="9">TonB-dependent receptor</fullName>
    </submittedName>
</protein>
<dbReference type="InterPro" id="IPR057601">
    <property type="entry name" value="Oar-like_b-barrel"/>
</dbReference>
<dbReference type="Gene3D" id="2.60.40.1120">
    <property type="entry name" value="Carboxypeptidase-like, regulatory domain"/>
    <property type="match status" value="1"/>
</dbReference>
<evidence type="ECO:0000256" key="3">
    <source>
        <dbReference type="ARBA" id="ARBA00022452"/>
    </source>
</evidence>
<keyword evidence="7" id="KW-0732">Signal</keyword>
<name>A0A4Q8QBP3_9FLAO</name>
<keyword evidence="10" id="KW-1185">Reference proteome</keyword>
<dbReference type="InterPro" id="IPR036942">
    <property type="entry name" value="Beta-barrel_TonB_sf"/>
</dbReference>
<sequence length="1069" mass="117034">MKKIYLAIAAIMFSAMAFAQGVTTSSLGGKVTDNTGEPLPGASVLAVHVPSGTTYGAATDFDGFYRISGMRTGGPYKITISYIGFNEDVREGVYLNLGQTERISSQLSESATALDEVVIVAQSGGLFDAGKTGAETNVSTRQVNNLPSISRNIADFARLTPQAKVTGDDVISISGQNNRFNAIYIDGAVNNDAFGLAGNGTNGGQTGVSPISLDAIESFQINVAPFDVRQSGFAGGSINAVTRSGTNKFTGSAYALFRNENLSGKTPVDLVGDGGEREKLDEFTANTYGVRIGGPIIEDKLFFFVNYERQEVETPQPFDISTYRGDATATDLQGLSDFLVGNFGYNPGTFANSIESLTSDKLIAKLDWNVNDKNKLSFRHSYVKAVQFDAAASNTGRIQFLNRSINFESVTNSSALELNSQIGDNMSNNFVLGYTRVRDDRDPFGDPFPSVQIFDAAGTSIFFGSEPFSTANVLDQDIFTLTNNFQIYSGRHTITLGTNNEYTSVRNVFFRQNFGDYRFSSLSDFLDGELANRYRHGYSLIGGFGDESEGAAEFNIFQFGLYAQDEIDITDNFKATVGVRIDVPYWEDGRENEDFNTRTVALLEANGKDLQGARVGQGIDPNVHLSPRLGFSWDVKGDRTTRLRGGLGIFTSRVPLVWPGGQYTNNGVSTGFIQRTSSDGPVPVFNPDPNTQLQDPPQGSGSVGGQIDLFAKDFKLPQIFKTNIAIDQRLPWDMVFSADFIWNDNVNTVFYENINLEGPQFTTTGAGSRPNYGFTRIDSTYDAVYLGSNTSAGSSYNVTGTLTKNFFSPKLDATAQVSYTYGDSDGIFDGTSSQNSSQFRNLETVNGSNAPDLSTSDFSPGHRIIANSTFTLKWNENLRTRIGLFYEGAEGTPFSYVYNGSGLLADTGSFSALIFVPETQDQALLVDSDDLTAAEQWQALNAVIEGDEYLRSRRGQFAERNADRTDWTHIIDLKFAQEFGLKIGENYHKLELTADIFNFTNLLNKEWGVRTFTNFNQVQLLNFEGFAADGTTPEFTFEPGVEDTKNIIDDAGLVSSRWQMQFGIRYSFN</sequence>
<evidence type="ECO:0000256" key="7">
    <source>
        <dbReference type="SAM" id="SignalP"/>
    </source>
</evidence>
<keyword evidence="4" id="KW-0812">Transmembrane</keyword>
<keyword evidence="5" id="KW-0472">Membrane</keyword>
<dbReference type="PANTHER" id="PTHR30069">
    <property type="entry name" value="TONB-DEPENDENT OUTER MEMBRANE RECEPTOR"/>
    <property type="match status" value="1"/>
</dbReference>
<dbReference type="Gene3D" id="2.40.170.20">
    <property type="entry name" value="TonB-dependent receptor, beta-barrel domain"/>
    <property type="match status" value="1"/>
</dbReference>
<keyword evidence="9" id="KW-0675">Receptor</keyword>
<comment type="subcellular location">
    <subcellularLocation>
        <location evidence="1">Cell outer membrane</location>
        <topology evidence="1">Multi-pass membrane protein</topology>
    </subcellularLocation>
</comment>
<feature type="domain" description="TonB-dependent transporter Oar-like beta-barrel" evidence="8">
    <location>
        <begin position="241"/>
        <end position="320"/>
    </location>
</feature>
<dbReference type="GO" id="GO:0044718">
    <property type="term" value="P:siderophore transmembrane transport"/>
    <property type="evidence" value="ECO:0007669"/>
    <property type="project" value="TreeGrafter"/>
</dbReference>
<feature type="signal peptide" evidence="7">
    <location>
        <begin position="1"/>
        <end position="19"/>
    </location>
</feature>
<evidence type="ECO:0000313" key="10">
    <source>
        <dbReference type="Proteomes" id="UP000291981"/>
    </source>
</evidence>
<dbReference type="GO" id="GO:0009279">
    <property type="term" value="C:cell outer membrane"/>
    <property type="evidence" value="ECO:0007669"/>
    <property type="project" value="UniProtKB-SubCell"/>
</dbReference>
<evidence type="ECO:0000313" key="9">
    <source>
        <dbReference type="EMBL" id="TAI47792.1"/>
    </source>
</evidence>
<proteinExistence type="predicted"/>
<dbReference type="Proteomes" id="UP000291981">
    <property type="component" value="Unassembled WGS sequence"/>
</dbReference>
<evidence type="ECO:0000259" key="8">
    <source>
        <dbReference type="Pfam" id="PF25183"/>
    </source>
</evidence>
<dbReference type="Pfam" id="PF13620">
    <property type="entry name" value="CarboxypepD_reg"/>
    <property type="match status" value="1"/>
</dbReference>
<feature type="chain" id="PRO_5020506416" evidence="7">
    <location>
        <begin position="20"/>
        <end position="1069"/>
    </location>
</feature>
<keyword evidence="6" id="KW-0998">Cell outer membrane</keyword>
<reference evidence="9 10" key="1">
    <citation type="submission" date="2019-02" db="EMBL/GenBank/DDBJ databases">
        <title>Draft genome sequence of Muricauda sp. 176CP4-71.</title>
        <authorList>
            <person name="Park J.-S."/>
        </authorList>
    </citation>
    <scope>NUCLEOTIDE SEQUENCE [LARGE SCALE GENOMIC DNA]</scope>
    <source>
        <strain evidence="9 10">176CP4-71</strain>
    </source>
</reference>
<dbReference type="RefSeq" id="WP_130614907.1">
    <property type="nucleotide sequence ID" value="NZ_SGIU01000002.1"/>
</dbReference>
<evidence type="ECO:0000256" key="2">
    <source>
        <dbReference type="ARBA" id="ARBA00022448"/>
    </source>
</evidence>
<dbReference type="EMBL" id="SGIU01000002">
    <property type="protein sequence ID" value="TAI47792.1"/>
    <property type="molecule type" value="Genomic_DNA"/>
</dbReference>